<name>A0A5S4H0V7_9ACTN</name>
<evidence type="ECO:0000313" key="14">
    <source>
        <dbReference type="EMBL" id="TMR38689.1"/>
    </source>
</evidence>
<dbReference type="Pfam" id="PF02518">
    <property type="entry name" value="HATPase_c"/>
    <property type="match status" value="1"/>
</dbReference>
<evidence type="ECO:0000256" key="6">
    <source>
        <dbReference type="ARBA" id="ARBA00022692"/>
    </source>
</evidence>
<keyword evidence="4" id="KW-0597">Phosphoprotein</keyword>
<dbReference type="InterPro" id="IPR005467">
    <property type="entry name" value="His_kinase_dom"/>
</dbReference>
<feature type="domain" description="HAMP" evidence="13">
    <location>
        <begin position="117"/>
        <end position="170"/>
    </location>
</feature>
<keyword evidence="5" id="KW-0808">Transferase</keyword>
<dbReference type="PRINTS" id="PR00344">
    <property type="entry name" value="BCTRLSENSOR"/>
</dbReference>
<dbReference type="Pfam" id="PF00672">
    <property type="entry name" value="HAMP"/>
    <property type="match status" value="1"/>
</dbReference>
<dbReference type="OrthoDB" id="3224230at2"/>
<dbReference type="GO" id="GO:0000155">
    <property type="term" value="F:phosphorelay sensor kinase activity"/>
    <property type="evidence" value="ECO:0007669"/>
    <property type="project" value="InterPro"/>
</dbReference>
<protein>
    <recommendedName>
        <fullName evidence="3">histidine kinase</fullName>
        <ecNumber evidence="3">2.7.13.3</ecNumber>
    </recommendedName>
</protein>
<dbReference type="Gene3D" id="1.10.287.130">
    <property type="match status" value="1"/>
</dbReference>
<reference evidence="14 15" key="1">
    <citation type="submission" date="2019-05" db="EMBL/GenBank/DDBJ databases">
        <title>Draft genome sequence of Nonomuraea zeae DSM 100528.</title>
        <authorList>
            <person name="Saricaoglu S."/>
            <person name="Isik K."/>
        </authorList>
    </citation>
    <scope>NUCLEOTIDE SEQUENCE [LARGE SCALE GENOMIC DNA]</scope>
    <source>
        <strain evidence="14 15">DSM 100528</strain>
    </source>
</reference>
<dbReference type="InterPro" id="IPR003661">
    <property type="entry name" value="HisK_dim/P_dom"/>
</dbReference>
<dbReference type="PROSITE" id="PS50885">
    <property type="entry name" value="HAMP"/>
    <property type="match status" value="1"/>
</dbReference>
<comment type="subcellular location">
    <subcellularLocation>
        <location evidence="2">Cell membrane</location>
    </subcellularLocation>
</comment>
<evidence type="ECO:0000256" key="5">
    <source>
        <dbReference type="ARBA" id="ARBA00022679"/>
    </source>
</evidence>
<dbReference type="EC" id="2.7.13.3" evidence="3"/>
<dbReference type="Pfam" id="PF00512">
    <property type="entry name" value="HisKA"/>
    <property type="match status" value="1"/>
</dbReference>
<organism evidence="14 15">
    <name type="scientific">Nonomuraea zeae</name>
    <dbReference type="NCBI Taxonomy" id="1642303"/>
    <lineage>
        <taxon>Bacteria</taxon>
        <taxon>Bacillati</taxon>
        <taxon>Actinomycetota</taxon>
        <taxon>Actinomycetes</taxon>
        <taxon>Streptosporangiales</taxon>
        <taxon>Streptosporangiaceae</taxon>
        <taxon>Nonomuraea</taxon>
    </lineage>
</organism>
<dbReference type="PANTHER" id="PTHR45436">
    <property type="entry name" value="SENSOR HISTIDINE KINASE YKOH"/>
    <property type="match status" value="1"/>
</dbReference>
<sequence length="411" mass="44002">MAAPPAGARPRRTVRLRLTLLYGGLFLLSGVILLATTYFLVRHAVAAQPVKSFIPAPGGAGVPPVAQEHLLQILSPRIQAAMEQQKADAMRQLLVNSAIAFALTSVLSMALGWVVAGRVLGRLRTITAAAREISATDLHRRLALDGPADELKELGDTIDGLLARLEASFQAQRQFVANASHELRTPLTRQRALGQIALSDPDMTVESLKLAHERILVTGAQQERLIEALLTLARSHAGIEVRHPVDLARLAGEVAEARRSQARRRSVEIRQSLSAAPTTGHRPLAERLVVNLVDNAIRYNAPGGWVEVTTRTENGHAVLTVTNTGPVVAPDTARDLFEPFRRLGADRTRHGDGLGLGLSIVQAIATAHDASVTATPRAEGGLTLTVTFPRSIAPAPRATSRRDQARAPTGA</sequence>
<evidence type="ECO:0000256" key="3">
    <source>
        <dbReference type="ARBA" id="ARBA00012438"/>
    </source>
</evidence>
<dbReference type="GO" id="GO:0005886">
    <property type="term" value="C:plasma membrane"/>
    <property type="evidence" value="ECO:0007669"/>
    <property type="project" value="UniProtKB-SubCell"/>
</dbReference>
<dbReference type="CDD" id="cd00082">
    <property type="entry name" value="HisKA"/>
    <property type="match status" value="1"/>
</dbReference>
<evidence type="ECO:0000256" key="4">
    <source>
        <dbReference type="ARBA" id="ARBA00022553"/>
    </source>
</evidence>
<dbReference type="SUPFAM" id="SSF55874">
    <property type="entry name" value="ATPase domain of HSP90 chaperone/DNA topoisomerase II/histidine kinase"/>
    <property type="match status" value="1"/>
</dbReference>
<keyword evidence="7" id="KW-0418">Kinase</keyword>
<dbReference type="Proteomes" id="UP000306628">
    <property type="component" value="Unassembled WGS sequence"/>
</dbReference>
<dbReference type="InterPro" id="IPR050428">
    <property type="entry name" value="TCS_sensor_his_kinase"/>
</dbReference>
<dbReference type="CDD" id="cd06225">
    <property type="entry name" value="HAMP"/>
    <property type="match status" value="1"/>
</dbReference>
<feature type="transmembrane region" description="Helical" evidence="11">
    <location>
        <begin position="20"/>
        <end position="41"/>
    </location>
</feature>
<evidence type="ECO:0000256" key="2">
    <source>
        <dbReference type="ARBA" id="ARBA00004236"/>
    </source>
</evidence>
<dbReference type="InterPro" id="IPR003660">
    <property type="entry name" value="HAMP_dom"/>
</dbReference>
<keyword evidence="15" id="KW-1185">Reference proteome</keyword>
<dbReference type="PANTHER" id="PTHR45436:SF5">
    <property type="entry name" value="SENSOR HISTIDINE KINASE TRCS"/>
    <property type="match status" value="1"/>
</dbReference>
<evidence type="ECO:0000256" key="11">
    <source>
        <dbReference type="SAM" id="Phobius"/>
    </source>
</evidence>
<dbReference type="Gene3D" id="3.30.565.10">
    <property type="entry name" value="Histidine kinase-like ATPase, C-terminal domain"/>
    <property type="match status" value="1"/>
</dbReference>
<accession>A0A5S4H0V7</accession>
<dbReference type="InterPro" id="IPR004358">
    <property type="entry name" value="Sig_transdc_His_kin-like_C"/>
</dbReference>
<dbReference type="InterPro" id="IPR036097">
    <property type="entry name" value="HisK_dim/P_sf"/>
</dbReference>
<evidence type="ECO:0000256" key="9">
    <source>
        <dbReference type="ARBA" id="ARBA00023012"/>
    </source>
</evidence>
<comment type="caution">
    <text evidence="14">The sequence shown here is derived from an EMBL/GenBank/DDBJ whole genome shotgun (WGS) entry which is preliminary data.</text>
</comment>
<keyword evidence="6 11" id="KW-0812">Transmembrane</keyword>
<evidence type="ECO:0000256" key="7">
    <source>
        <dbReference type="ARBA" id="ARBA00022777"/>
    </source>
</evidence>
<dbReference type="RefSeq" id="WP_138688161.1">
    <property type="nucleotide sequence ID" value="NZ_JBHSAZ010000026.1"/>
</dbReference>
<dbReference type="Gene3D" id="6.10.340.10">
    <property type="match status" value="1"/>
</dbReference>
<dbReference type="InterPro" id="IPR036890">
    <property type="entry name" value="HATPase_C_sf"/>
</dbReference>
<evidence type="ECO:0000313" key="15">
    <source>
        <dbReference type="Proteomes" id="UP000306628"/>
    </source>
</evidence>
<dbReference type="EMBL" id="VCKX01000007">
    <property type="protein sequence ID" value="TMR38689.1"/>
    <property type="molecule type" value="Genomic_DNA"/>
</dbReference>
<dbReference type="SMART" id="SM00304">
    <property type="entry name" value="HAMP"/>
    <property type="match status" value="1"/>
</dbReference>
<feature type="domain" description="Histidine kinase" evidence="12">
    <location>
        <begin position="178"/>
        <end position="392"/>
    </location>
</feature>
<evidence type="ECO:0000256" key="1">
    <source>
        <dbReference type="ARBA" id="ARBA00000085"/>
    </source>
</evidence>
<dbReference type="SMART" id="SM00387">
    <property type="entry name" value="HATPase_c"/>
    <property type="match status" value="1"/>
</dbReference>
<evidence type="ECO:0000259" key="12">
    <source>
        <dbReference type="PROSITE" id="PS50109"/>
    </source>
</evidence>
<dbReference type="AlphaFoldDB" id="A0A5S4H0V7"/>
<keyword evidence="9" id="KW-0902">Two-component regulatory system</keyword>
<evidence type="ECO:0000256" key="10">
    <source>
        <dbReference type="ARBA" id="ARBA00023136"/>
    </source>
</evidence>
<dbReference type="InterPro" id="IPR003594">
    <property type="entry name" value="HATPase_dom"/>
</dbReference>
<feature type="transmembrane region" description="Helical" evidence="11">
    <location>
        <begin position="93"/>
        <end position="116"/>
    </location>
</feature>
<dbReference type="SUPFAM" id="SSF47384">
    <property type="entry name" value="Homodimeric domain of signal transducing histidine kinase"/>
    <property type="match status" value="1"/>
</dbReference>
<dbReference type="SMART" id="SM00388">
    <property type="entry name" value="HisKA"/>
    <property type="match status" value="1"/>
</dbReference>
<dbReference type="PROSITE" id="PS50109">
    <property type="entry name" value="HIS_KIN"/>
    <property type="match status" value="1"/>
</dbReference>
<keyword evidence="10 11" id="KW-0472">Membrane</keyword>
<comment type="catalytic activity">
    <reaction evidence="1">
        <text>ATP + protein L-histidine = ADP + protein N-phospho-L-histidine.</text>
        <dbReference type="EC" id="2.7.13.3"/>
    </reaction>
</comment>
<proteinExistence type="predicted"/>
<evidence type="ECO:0000259" key="13">
    <source>
        <dbReference type="PROSITE" id="PS50885"/>
    </source>
</evidence>
<keyword evidence="8 11" id="KW-1133">Transmembrane helix</keyword>
<gene>
    <name evidence="14" type="ORF">ETD85_03735</name>
</gene>
<evidence type="ECO:0000256" key="8">
    <source>
        <dbReference type="ARBA" id="ARBA00022989"/>
    </source>
</evidence>